<feature type="binding site" evidence="2">
    <location>
        <position position="184"/>
    </location>
    <ligand>
        <name>FAD</name>
        <dbReference type="ChEBI" id="CHEBI:57692"/>
    </ligand>
</feature>
<feature type="binding site" evidence="2">
    <location>
        <position position="78"/>
    </location>
    <ligand>
        <name>7-chloro-L-tryptophan</name>
        <dbReference type="ChEBI" id="CHEBI:58713"/>
    </ligand>
</feature>
<dbReference type="Proteomes" id="UP000011864">
    <property type="component" value="Chromosome"/>
</dbReference>
<dbReference type="GO" id="GO:0004497">
    <property type="term" value="F:monooxygenase activity"/>
    <property type="evidence" value="ECO:0007669"/>
    <property type="project" value="InterPro"/>
</dbReference>
<dbReference type="PANTHER" id="PTHR43747:SF4">
    <property type="entry name" value="FLAVIN-DEPENDENT TRYPTOPHAN HALOGENASE"/>
    <property type="match status" value="1"/>
</dbReference>
<dbReference type="HOGENOM" id="CLU_022247_0_0_6"/>
<dbReference type="InterPro" id="IPR033856">
    <property type="entry name" value="Trp_halogen"/>
</dbReference>
<dbReference type="GO" id="GO:0000166">
    <property type="term" value="F:nucleotide binding"/>
    <property type="evidence" value="ECO:0007669"/>
    <property type="project" value="UniProtKB-KW"/>
</dbReference>
<feature type="binding site" evidence="2">
    <location>
        <begin position="13"/>
        <end position="16"/>
    </location>
    <ligand>
        <name>FAD</name>
        <dbReference type="ChEBI" id="CHEBI:57692"/>
    </ligand>
</feature>
<dbReference type="InterPro" id="IPR036188">
    <property type="entry name" value="FAD/NAD-bd_sf"/>
</dbReference>
<protein>
    <submittedName>
        <fullName evidence="3">Tryptophan halogenase</fullName>
    </submittedName>
</protein>
<dbReference type="eggNOG" id="COG0644">
    <property type="taxonomic scope" value="Bacteria"/>
</dbReference>
<keyword evidence="2" id="KW-0285">Flavoprotein</keyword>
<evidence type="ECO:0000256" key="1">
    <source>
        <dbReference type="PIRSR" id="PIRSR011396-1"/>
    </source>
</evidence>
<accession>K7A9R2</accession>
<feature type="binding site" evidence="2">
    <location>
        <position position="344"/>
    </location>
    <ligand>
        <name>L-tryptophan</name>
        <dbReference type="ChEBI" id="CHEBI:57912"/>
    </ligand>
</feature>
<dbReference type="PANTHER" id="PTHR43747">
    <property type="entry name" value="FAD-BINDING PROTEIN"/>
    <property type="match status" value="1"/>
</dbReference>
<dbReference type="Pfam" id="PF04820">
    <property type="entry name" value="Trp_halogenase"/>
    <property type="match status" value="1"/>
</dbReference>
<dbReference type="InterPro" id="IPR006905">
    <property type="entry name" value="Flavin_halogenase"/>
</dbReference>
<feature type="active site" evidence="1">
    <location>
        <position position="78"/>
    </location>
</feature>
<evidence type="ECO:0000313" key="4">
    <source>
        <dbReference type="Proteomes" id="UP000011864"/>
    </source>
</evidence>
<sequence>MSSEIKQIIVLGGGTAGWITAGLLAKKHAAGVKVTLIESPDISTIGVGEGTWPTMRQTLAKLGVPEAKFLKKCHATFKQASKFVNWINTENDTYYHPFTEPQGFNKVDLSPYWREATQGKCSFSQAATFQHYLCENGLAPKSIANKQYEAVANYGYHLDAGQFIELLREHCTAELKVELISDTVSRVLMAENGDIKSLVTNENGELSAELYVDCSGMRSKLLGESLNVPFLPCDDIFFSDTALATQIPYTDIHSPISSCTISTAQDAGWIWDIGLQHRRGVGYVYSSQFCTEEQAYDTLAQYLGDKYKIDKVKKINFTPGHREIFWKNNCVAVGLSAGFLEPLEASALMLVETSANLIAEQLPANTQQMPMVAKRFNASMLMKWRGVIDFLKLHYVLSKRDTPFWVKNRDPSSVPDTLKELLELWRFRSPSEYDFTDNMEAFSAASYQYILYGAGFQTDFSNNAYLYEKSALASKQIMLNRQRLEQLKYSLPRHRDLLEKVNQVGFSAI</sequence>
<gene>
    <name evidence="3" type="ORF">C427_0898</name>
</gene>
<dbReference type="STRING" id="1129794.C427_0898"/>
<dbReference type="OrthoDB" id="7178350at2"/>
<keyword evidence="2" id="KW-0274">FAD</keyword>
<organism evidence="3 4">
    <name type="scientific">Paraglaciecola psychrophila 170</name>
    <dbReference type="NCBI Taxonomy" id="1129794"/>
    <lineage>
        <taxon>Bacteria</taxon>
        <taxon>Pseudomonadati</taxon>
        <taxon>Pseudomonadota</taxon>
        <taxon>Gammaproteobacteria</taxon>
        <taxon>Alteromonadales</taxon>
        <taxon>Alteromonadaceae</taxon>
        <taxon>Paraglaciecola</taxon>
    </lineage>
</organism>
<proteinExistence type="predicted"/>
<keyword evidence="2" id="KW-0547">Nucleotide-binding</keyword>
<name>K7A9R2_9ALTE</name>
<dbReference type="eggNOG" id="COG0446">
    <property type="taxonomic scope" value="Bacteria"/>
</dbReference>
<feature type="binding site" evidence="2">
    <location>
        <position position="335"/>
    </location>
    <ligand>
        <name>FAD</name>
        <dbReference type="ChEBI" id="CHEBI:57692"/>
    </ligand>
</feature>
<evidence type="ECO:0000256" key="2">
    <source>
        <dbReference type="PIRSR" id="PIRSR011396-2"/>
    </source>
</evidence>
<dbReference type="AlphaFoldDB" id="K7A9R2"/>
<dbReference type="PIRSF" id="PIRSF011396">
    <property type="entry name" value="Trp_halogenase"/>
    <property type="match status" value="1"/>
</dbReference>
<reference evidence="3 4" key="1">
    <citation type="journal article" date="2013" name="Genome Announc.">
        <title>Complete Genome Sequence of Glaciecola psychrophila Strain 170T.</title>
        <authorList>
            <person name="Yin J."/>
            <person name="Chen J."/>
            <person name="Liu G."/>
            <person name="Yu Y."/>
            <person name="Song L."/>
            <person name="Wang X."/>
            <person name="Qu X."/>
        </authorList>
    </citation>
    <scope>NUCLEOTIDE SEQUENCE [LARGE SCALE GENOMIC DNA]</scope>
    <source>
        <strain evidence="3 4">170</strain>
    </source>
</reference>
<dbReference type="Gene3D" id="3.50.50.60">
    <property type="entry name" value="FAD/NAD(P)-binding domain"/>
    <property type="match status" value="1"/>
</dbReference>
<keyword evidence="4" id="KW-1185">Reference proteome</keyword>
<dbReference type="SUPFAM" id="SSF51905">
    <property type="entry name" value="FAD/NAD(P)-binding domain"/>
    <property type="match status" value="1"/>
</dbReference>
<dbReference type="EMBL" id="CP003837">
    <property type="protein sequence ID" value="AGH43007.1"/>
    <property type="molecule type" value="Genomic_DNA"/>
</dbReference>
<dbReference type="PATRIC" id="fig|1129794.4.peg.884"/>
<evidence type="ECO:0000313" key="3">
    <source>
        <dbReference type="EMBL" id="AGH43007.1"/>
    </source>
</evidence>
<dbReference type="KEGG" id="gps:C427_0898"/>
<dbReference type="InterPro" id="IPR050816">
    <property type="entry name" value="Flavin-dep_Halogenase_NPB"/>
</dbReference>